<evidence type="ECO:0000313" key="3">
    <source>
        <dbReference type="EMBL" id="EKX49353.1"/>
    </source>
</evidence>
<dbReference type="EnsemblProtists" id="EKX49353">
    <property type="protein sequence ID" value="EKX49353"/>
    <property type="gene ID" value="GUITHDRAFT_104880"/>
</dbReference>
<dbReference type="KEGG" id="gtt:GUITHDRAFT_104880"/>
<reference evidence="3 5" key="1">
    <citation type="journal article" date="2012" name="Nature">
        <title>Algal genomes reveal evolutionary mosaicism and the fate of nucleomorphs.</title>
        <authorList>
            <consortium name="DOE Joint Genome Institute"/>
            <person name="Curtis B.A."/>
            <person name="Tanifuji G."/>
            <person name="Burki F."/>
            <person name="Gruber A."/>
            <person name="Irimia M."/>
            <person name="Maruyama S."/>
            <person name="Arias M.C."/>
            <person name="Ball S.G."/>
            <person name="Gile G.H."/>
            <person name="Hirakawa Y."/>
            <person name="Hopkins J.F."/>
            <person name="Kuo A."/>
            <person name="Rensing S.A."/>
            <person name="Schmutz J."/>
            <person name="Symeonidi A."/>
            <person name="Elias M."/>
            <person name="Eveleigh R.J."/>
            <person name="Herman E.K."/>
            <person name="Klute M.J."/>
            <person name="Nakayama T."/>
            <person name="Obornik M."/>
            <person name="Reyes-Prieto A."/>
            <person name="Armbrust E.V."/>
            <person name="Aves S.J."/>
            <person name="Beiko R.G."/>
            <person name="Coutinho P."/>
            <person name="Dacks J.B."/>
            <person name="Durnford D.G."/>
            <person name="Fast N.M."/>
            <person name="Green B.R."/>
            <person name="Grisdale C.J."/>
            <person name="Hempel F."/>
            <person name="Henrissat B."/>
            <person name="Hoppner M.P."/>
            <person name="Ishida K."/>
            <person name="Kim E."/>
            <person name="Koreny L."/>
            <person name="Kroth P.G."/>
            <person name="Liu Y."/>
            <person name="Malik S.B."/>
            <person name="Maier U.G."/>
            <person name="McRose D."/>
            <person name="Mock T."/>
            <person name="Neilson J.A."/>
            <person name="Onodera N.T."/>
            <person name="Poole A.M."/>
            <person name="Pritham E.J."/>
            <person name="Richards T.A."/>
            <person name="Rocap G."/>
            <person name="Roy S.W."/>
            <person name="Sarai C."/>
            <person name="Schaack S."/>
            <person name="Shirato S."/>
            <person name="Slamovits C.H."/>
            <person name="Spencer D.F."/>
            <person name="Suzuki S."/>
            <person name="Worden A.Z."/>
            <person name="Zauner S."/>
            <person name="Barry K."/>
            <person name="Bell C."/>
            <person name="Bharti A.K."/>
            <person name="Crow J.A."/>
            <person name="Grimwood J."/>
            <person name="Kramer R."/>
            <person name="Lindquist E."/>
            <person name="Lucas S."/>
            <person name="Salamov A."/>
            <person name="McFadden G.I."/>
            <person name="Lane C.E."/>
            <person name="Keeling P.J."/>
            <person name="Gray M.W."/>
            <person name="Grigoriev I.V."/>
            <person name="Archibald J.M."/>
        </authorList>
    </citation>
    <scope>NUCLEOTIDE SEQUENCE</scope>
    <source>
        <strain evidence="3 5">CCMP2712</strain>
    </source>
</reference>
<evidence type="ECO:0000256" key="2">
    <source>
        <dbReference type="SAM" id="MobiDB-lite"/>
    </source>
</evidence>
<dbReference type="RefSeq" id="XP_005836333.1">
    <property type="nucleotide sequence ID" value="XM_005836276.1"/>
</dbReference>
<evidence type="ECO:0000313" key="4">
    <source>
        <dbReference type="EnsemblProtists" id="EKX49353"/>
    </source>
</evidence>
<dbReference type="AlphaFoldDB" id="L1JMR5"/>
<sequence>MSTQRVNVTRLKKLAAQFLDQVFDDQFAKLSYNDMRLKIGQSELAWSWHTLLPCLVRTVRDIRTKFGLPFPGDYTLFETYNFATDSMRVFLIHYHPDKTFGSNSVLERDVIEKANIVFSKLQDLHLQTKQRFNMRNHYNWWDILQSLLDFNATSCLHRTKTDESRSERLKRQLEYEYQIDALWPHNNPDLKMRKMDLDKKRLFTRKEYMFLNGYRKMQILDLELKSKGFNVEQDEDKLPVESERNTSACLLPEEYCPLATKDQLAYEVFLNPKVVYKGWNMNEPCHLFRKIRDMKDTLCIDNIRKEWNYNPRTLEETKGVIRYILDIIPAFLFKDEQNPVITMFDTKDDAKFEDQLQNVETMILFVRETMALLIKCASLHQGPQTTCTHQRCGRKKLSNIRQSDPNENNWDRVKLQEIQEKWNVMKNRLRTMTSDNGLEVIADALALVLASVHDCNEIKLNFKMLDINMKIFHGTPIFIRHHFHKDLHQDPSRVDSMCDWIKISLDSLLAGDATIKDRLLSGECKAYDLVMNACMMQLITREDYPTSTNLPFMMRYDKMRLRQFRLEFRMDCLSVSMLGIALQRLSRIPVDSSDIQGKLIQFFNNYRLSIEADTAFPEFETKQYSYDFVIDSLRRHLIEEDKNWLATALSVEDPIAELFAFPDILWNASIISVTKKWMDILAMEQPPAFDINSVQRFPVKQSMNLAGKLQQALRNSAAKKSRLESLRKELLAIEAKSSKNASSRTTGSEGGIPHMQAHGNKLEIRAEEEQVGAGEEIPRTKEEEETVLGEYSLYAAPSHQQSCDAASSLREQPWQEAAERLHEYEEIIVDLHARMQNMLQVVHTVAQEYQQERATLEKELSEQRARQEEELRAAREELRGALSKVDEMKLKQQNRAARELLDYFRDKFLEMGAGSARAAASSESSCLRQTSCRSRSKQTSQEVEQPVQLFARSLHPIAHRMSELESWRLRCEELGKENRTLTRRLVCLEEENMDLKHARATMKKDSSKVLRTSEVCLQGMQRKLAAQRQQLRAYEIRRREDDKYISRLEKKVIEAPQPHDQPEHPKESSGQTPNDGCSLDALTEEGSSEKGGSTDHSSSAPPPSRPDLRDDLVLSSDEDDPEDEEETLRGTFQVKEL</sequence>
<protein>
    <submittedName>
        <fullName evidence="3 4">Uncharacterized protein</fullName>
    </submittedName>
</protein>
<dbReference type="Proteomes" id="UP000011087">
    <property type="component" value="Unassembled WGS sequence"/>
</dbReference>
<feature type="coiled-coil region" evidence="1">
    <location>
        <begin position="839"/>
        <end position="891"/>
    </location>
</feature>
<dbReference type="PaxDb" id="55529-EKX49353"/>
<feature type="coiled-coil region" evidence="1">
    <location>
        <begin position="964"/>
        <end position="1037"/>
    </location>
</feature>
<keyword evidence="5" id="KW-1185">Reference proteome</keyword>
<reference evidence="4" key="3">
    <citation type="submission" date="2015-06" db="UniProtKB">
        <authorList>
            <consortium name="EnsemblProtists"/>
        </authorList>
    </citation>
    <scope>IDENTIFICATION</scope>
</reference>
<dbReference type="GeneID" id="17306083"/>
<feature type="region of interest" description="Disordered" evidence="2">
    <location>
        <begin position="1052"/>
        <end position="1137"/>
    </location>
</feature>
<feature type="coiled-coil region" evidence="1">
    <location>
        <begin position="709"/>
        <end position="736"/>
    </location>
</feature>
<name>L1JMR5_GUITC</name>
<proteinExistence type="predicted"/>
<evidence type="ECO:0000256" key="1">
    <source>
        <dbReference type="SAM" id="Coils"/>
    </source>
</evidence>
<evidence type="ECO:0000313" key="5">
    <source>
        <dbReference type="Proteomes" id="UP000011087"/>
    </source>
</evidence>
<gene>
    <name evidence="3" type="ORF">GUITHDRAFT_104880</name>
</gene>
<reference evidence="5" key="2">
    <citation type="submission" date="2012-11" db="EMBL/GenBank/DDBJ databases">
        <authorList>
            <person name="Kuo A."/>
            <person name="Curtis B.A."/>
            <person name="Tanifuji G."/>
            <person name="Burki F."/>
            <person name="Gruber A."/>
            <person name="Irimia M."/>
            <person name="Maruyama S."/>
            <person name="Arias M.C."/>
            <person name="Ball S.G."/>
            <person name="Gile G.H."/>
            <person name="Hirakawa Y."/>
            <person name="Hopkins J.F."/>
            <person name="Rensing S.A."/>
            <person name="Schmutz J."/>
            <person name="Symeonidi A."/>
            <person name="Elias M."/>
            <person name="Eveleigh R.J."/>
            <person name="Herman E.K."/>
            <person name="Klute M.J."/>
            <person name="Nakayama T."/>
            <person name="Obornik M."/>
            <person name="Reyes-Prieto A."/>
            <person name="Armbrust E.V."/>
            <person name="Aves S.J."/>
            <person name="Beiko R.G."/>
            <person name="Coutinho P."/>
            <person name="Dacks J.B."/>
            <person name="Durnford D.G."/>
            <person name="Fast N.M."/>
            <person name="Green B.R."/>
            <person name="Grisdale C."/>
            <person name="Hempe F."/>
            <person name="Henrissat B."/>
            <person name="Hoppner M.P."/>
            <person name="Ishida K.-I."/>
            <person name="Kim E."/>
            <person name="Koreny L."/>
            <person name="Kroth P.G."/>
            <person name="Liu Y."/>
            <person name="Malik S.-B."/>
            <person name="Maier U.G."/>
            <person name="McRose D."/>
            <person name="Mock T."/>
            <person name="Neilson J.A."/>
            <person name="Onodera N.T."/>
            <person name="Poole A.M."/>
            <person name="Pritham E.J."/>
            <person name="Richards T.A."/>
            <person name="Rocap G."/>
            <person name="Roy S.W."/>
            <person name="Sarai C."/>
            <person name="Schaack S."/>
            <person name="Shirato S."/>
            <person name="Slamovits C.H."/>
            <person name="Spencer D.F."/>
            <person name="Suzuki S."/>
            <person name="Worden A.Z."/>
            <person name="Zauner S."/>
            <person name="Barry K."/>
            <person name="Bell C."/>
            <person name="Bharti A.K."/>
            <person name="Crow J.A."/>
            <person name="Grimwood J."/>
            <person name="Kramer R."/>
            <person name="Lindquist E."/>
            <person name="Lucas S."/>
            <person name="Salamov A."/>
            <person name="McFadden G.I."/>
            <person name="Lane C.E."/>
            <person name="Keeling P.J."/>
            <person name="Gray M.W."/>
            <person name="Grigoriev I.V."/>
            <person name="Archibald J.M."/>
        </authorList>
    </citation>
    <scope>NUCLEOTIDE SEQUENCE</scope>
    <source>
        <strain evidence="5">CCMP2712</strain>
    </source>
</reference>
<dbReference type="EMBL" id="JH992982">
    <property type="protein sequence ID" value="EKX49353.1"/>
    <property type="molecule type" value="Genomic_DNA"/>
</dbReference>
<accession>L1JMR5</accession>
<organism evidence="3">
    <name type="scientific">Guillardia theta (strain CCMP2712)</name>
    <name type="common">Cryptophyte</name>
    <dbReference type="NCBI Taxonomy" id="905079"/>
    <lineage>
        <taxon>Eukaryota</taxon>
        <taxon>Cryptophyceae</taxon>
        <taxon>Pyrenomonadales</taxon>
        <taxon>Geminigeraceae</taxon>
        <taxon>Guillardia</taxon>
    </lineage>
</organism>
<feature type="compositionally biased region" description="Acidic residues" evidence="2">
    <location>
        <begin position="1116"/>
        <end position="1126"/>
    </location>
</feature>
<dbReference type="HOGENOM" id="CLU_278316_0_0_1"/>
<keyword evidence="1" id="KW-0175">Coiled coil</keyword>